<feature type="compositionally biased region" description="Low complexity" evidence="1">
    <location>
        <begin position="142"/>
        <end position="154"/>
    </location>
</feature>
<evidence type="ECO:0000256" key="1">
    <source>
        <dbReference type="SAM" id="MobiDB-lite"/>
    </source>
</evidence>
<accession>A0A023FDH5</accession>
<protein>
    <submittedName>
        <fullName evidence="2">Putative nucleolar and coiled-body phosphoprotein 1</fullName>
    </submittedName>
</protein>
<dbReference type="EMBL" id="GBBK01004955">
    <property type="protein sequence ID" value="JAC19527.1"/>
    <property type="molecule type" value="mRNA"/>
</dbReference>
<proteinExistence type="evidence at transcript level"/>
<feature type="non-terminal residue" evidence="2">
    <location>
        <position position="300"/>
    </location>
</feature>
<feature type="compositionally biased region" description="Basic residues" evidence="1">
    <location>
        <begin position="231"/>
        <end position="243"/>
    </location>
</feature>
<feature type="compositionally biased region" description="Basic and acidic residues" evidence="1">
    <location>
        <begin position="291"/>
        <end position="300"/>
    </location>
</feature>
<feature type="compositionally biased region" description="Low complexity" evidence="1">
    <location>
        <begin position="52"/>
        <end position="84"/>
    </location>
</feature>
<feature type="compositionally biased region" description="Polar residues" evidence="1">
    <location>
        <begin position="185"/>
        <end position="194"/>
    </location>
</feature>
<sequence length="300" mass="32180">MFSTCIRCHSASRCHGTRRCFPLVTSAAKTSVATGVATSQQETFRPFSAAIPQQQTPPVQQQVPQQSSQQATPSQPPLQQQAAAGQDSYQAICKKARTKAWPPNAPSPASGEDSKPGSLGGGSSNVHESDSDTRVTPSPAPSTCTTISNSSSNHTKLKKAWLQRHSEIEDKKPLDGEMRLEASSACASPVNTKQEAAGIKTTINGHDTEASSSVRDDCSSSSASEAEKPAVSRKTRVSRKRASTGREKSSSKRQRGNSESNSDAAPEESSPKKEEKQEMISRRRGRRPKGVRHEPADERA</sequence>
<feature type="compositionally biased region" description="Basic and acidic residues" evidence="1">
    <location>
        <begin position="206"/>
        <end position="218"/>
    </location>
</feature>
<feature type="region of interest" description="Disordered" evidence="1">
    <location>
        <begin position="52"/>
        <end position="300"/>
    </location>
</feature>
<dbReference type="AlphaFoldDB" id="A0A023FDH5"/>
<feature type="compositionally biased region" description="Basic and acidic residues" evidence="1">
    <location>
        <begin position="269"/>
        <end position="281"/>
    </location>
</feature>
<feature type="compositionally biased region" description="Basic and acidic residues" evidence="1">
    <location>
        <begin position="164"/>
        <end position="180"/>
    </location>
</feature>
<organism evidence="2">
    <name type="scientific">Amblyomma cajennense</name>
    <name type="common">Cayenne tick</name>
    <name type="synonym">Acarus cajennensis</name>
    <dbReference type="NCBI Taxonomy" id="34607"/>
    <lineage>
        <taxon>Eukaryota</taxon>
        <taxon>Metazoa</taxon>
        <taxon>Ecdysozoa</taxon>
        <taxon>Arthropoda</taxon>
        <taxon>Chelicerata</taxon>
        <taxon>Arachnida</taxon>
        <taxon>Acari</taxon>
        <taxon>Parasitiformes</taxon>
        <taxon>Ixodida</taxon>
        <taxon>Ixodoidea</taxon>
        <taxon>Ixodidae</taxon>
        <taxon>Amblyomminae</taxon>
        <taxon>Amblyomma</taxon>
    </lineage>
</organism>
<evidence type="ECO:0000313" key="2">
    <source>
        <dbReference type="EMBL" id="JAC19527.1"/>
    </source>
</evidence>
<name>A0A023FDH5_AMBCJ</name>
<reference evidence="2" key="1">
    <citation type="submission" date="2014-03" db="EMBL/GenBank/DDBJ databases">
        <title>The sialotranscriptome of Amblyomma triste, Amblyomma parvum and Amblyomma cajennense ticks, uncovered by 454-based RNA-seq.</title>
        <authorList>
            <person name="Garcia G.R."/>
            <person name="Gardinassi L.G."/>
            <person name="Ribeiro J.M."/>
            <person name="Anatriello E."/>
            <person name="Ferreira B.R."/>
            <person name="Moreira H.N."/>
            <person name="Mafra C."/>
            <person name="Olegario M.M."/>
            <person name="Szabo P.J."/>
            <person name="Miranda-Santos I.K."/>
            <person name="Maruyama S.R."/>
        </authorList>
    </citation>
    <scope>NUCLEOTIDE SEQUENCE</scope>
    <source>
        <strain evidence="2">Uberlandia</strain>
        <tissue evidence="2">Salivary glands</tissue>
    </source>
</reference>